<sequence>MKNLYRISDLFIIFSAIIATLSCNKSDFLSAKTNQSLVVPQTISDFQAILDNLNYMNGEGTYGRPMIGLMASDDYYMLDADYNSRSQWMRNVYLWQSFPYTGVDLPDWDYPYRTIYYANSALEGISGIAPNSDNKSAWENVKGSALYFRAFANFELCQLFCPVYDSASMETDLGLPLRLSADANEPLSRSNIKKTYEQILNDLSEALRFLPKMVAYKTRPSMGAAYGLLGRVYLNMGSYKNAFLYADSCLSLQHSLIDYNTLSSSSTYPIVQYNQEVVIDHNFYDANNSVEKVDTTLYNLYEANDLRKSLFFKQFGATSDHRFYGSYTGSSLRFSGISVNEMLLIRAECNARLAHLTSALDDLNELLINRYKSGTYTAYYSSESQDVLNKILLERRKELVFRNIRWQDLRRLNKQSHSITIKRIIGGATYALSPHDSRYVFPIPDNVVSLNPQIIQNEY</sequence>
<evidence type="ECO:0000256" key="3">
    <source>
        <dbReference type="ARBA" id="ARBA00022729"/>
    </source>
</evidence>
<protein>
    <submittedName>
        <fullName evidence="8">RagB/SusD family nutrient uptake outer membrane protein</fullName>
    </submittedName>
</protein>
<evidence type="ECO:0000313" key="9">
    <source>
        <dbReference type="Proteomes" id="UP000292424"/>
    </source>
</evidence>
<evidence type="ECO:0000313" key="8">
    <source>
        <dbReference type="EMBL" id="QES87589.1"/>
    </source>
</evidence>
<evidence type="ECO:0000256" key="4">
    <source>
        <dbReference type="ARBA" id="ARBA00023136"/>
    </source>
</evidence>
<dbReference type="EMBL" id="CP044016">
    <property type="protein sequence ID" value="QES87589.1"/>
    <property type="molecule type" value="Genomic_DNA"/>
</dbReference>
<keyword evidence="9" id="KW-1185">Reference proteome</keyword>
<evidence type="ECO:0000256" key="1">
    <source>
        <dbReference type="ARBA" id="ARBA00004442"/>
    </source>
</evidence>
<feature type="domain" description="RagB/SusD" evidence="6">
    <location>
        <begin position="341"/>
        <end position="458"/>
    </location>
</feature>
<dbReference type="OrthoDB" id="653598at2"/>
<dbReference type="GO" id="GO:0009279">
    <property type="term" value="C:cell outer membrane"/>
    <property type="evidence" value="ECO:0007669"/>
    <property type="project" value="UniProtKB-SubCell"/>
</dbReference>
<accession>A0A5P2G0D8</accession>
<dbReference type="Pfam" id="PF14322">
    <property type="entry name" value="SusD-like_3"/>
    <property type="match status" value="1"/>
</dbReference>
<keyword evidence="3" id="KW-0732">Signal</keyword>
<gene>
    <name evidence="8" type="ORF">E0W69_002540</name>
</gene>
<dbReference type="PROSITE" id="PS51257">
    <property type="entry name" value="PROKAR_LIPOPROTEIN"/>
    <property type="match status" value="1"/>
</dbReference>
<comment type="subcellular location">
    <subcellularLocation>
        <location evidence="1">Cell outer membrane</location>
    </subcellularLocation>
</comment>
<proteinExistence type="inferred from homology"/>
<reference evidence="8 9" key="1">
    <citation type="submission" date="2019-09" db="EMBL/GenBank/DDBJ databases">
        <title>Complete genome sequence of Arachidicoccus sp. B3-10 isolated from apple orchard soil.</title>
        <authorList>
            <person name="Kim H.S."/>
            <person name="Han K.-I."/>
            <person name="Suh M.K."/>
            <person name="Lee K.C."/>
            <person name="Eom M.K."/>
            <person name="Kim J.-S."/>
            <person name="Kang S.W."/>
            <person name="Sin Y."/>
            <person name="Lee J.-S."/>
        </authorList>
    </citation>
    <scope>NUCLEOTIDE SEQUENCE [LARGE SCALE GENOMIC DNA]</scope>
    <source>
        <strain evidence="8 9">B3-10</strain>
    </source>
</reference>
<keyword evidence="5" id="KW-0998">Cell outer membrane</keyword>
<evidence type="ECO:0000256" key="5">
    <source>
        <dbReference type="ARBA" id="ARBA00023237"/>
    </source>
</evidence>
<evidence type="ECO:0000256" key="2">
    <source>
        <dbReference type="ARBA" id="ARBA00006275"/>
    </source>
</evidence>
<evidence type="ECO:0000259" key="6">
    <source>
        <dbReference type="Pfam" id="PF07980"/>
    </source>
</evidence>
<comment type="similarity">
    <text evidence="2">Belongs to the SusD family.</text>
</comment>
<dbReference type="InterPro" id="IPR033985">
    <property type="entry name" value="SusD-like_N"/>
</dbReference>
<dbReference type="InterPro" id="IPR011990">
    <property type="entry name" value="TPR-like_helical_dom_sf"/>
</dbReference>
<dbReference type="Pfam" id="PF07980">
    <property type="entry name" value="SusD_RagB"/>
    <property type="match status" value="1"/>
</dbReference>
<dbReference type="AlphaFoldDB" id="A0A5P2G0D8"/>
<dbReference type="SUPFAM" id="SSF48452">
    <property type="entry name" value="TPR-like"/>
    <property type="match status" value="1"/>
</dbReference>
<dbReference type="InterPro" id="IPR012944">
    <property type="entry name" value="SusD_RagB_dom"/>
</dbReference>
<feature type="domain" description="SusD-like N-terminal" evidence="7">
    <location>
        <begin position="27"/>
        <end position="234"/>
    </location>
</feature>
<dbReference type="KEGG" id="arac:E0W69_002540"/>
<evidence type="ECO:0000259" key="7">
    <source>
        <dbReference type="Pfam" id="PF14322"/>
    </source>
</evidence>
<name>A0A5P2G0D8_9BACT</name>
<keyword evidence="4" id="KW-0472">Membrane</keyword>
<organism evidence="8 9">
    <name type="scientific">Rhizosphaericola mali</name>
    <dbReference type="NCBI Taxonomy" id="2545455"/>
    <lineage>
        <taxon>Bacteria</taxon>
        <taxon>Pseudomonadati</taxon>
        <taxon>Bacteroidota</taxon>
        <taxon>Chitinophagia</taxon>
        <taxon>Chitinophagales</taxon>
        <taxon>Chitinophagaceae</taxon>
        <taxon>Rhizosphaericola</taxon>
    </lineage>
</organism>
<dbReference type="Proteomes" id="UP000292424">
    <property type="component" value="Chromosome"/>
</dbReference>
<dbReference type="Gene3D" id="1.25.40.390">
    <property type="match status" value="1"/>
</dbReference>